<dbReference type="GO" id="GO:0016627">
    <property type="term" value="F:oxidoreductase activity, acting on the CH-CH group of donors"/>
    <property type="evidence" value="ECO:0007669"/>
    <property type="project" value="TreeGrafter"/>
</dbReference>
<keyword evidence="4" id="KW-1185">Reference proteome</keyword>
<dbReference type="InterPro" id="IPR011576">
    <property type="entry name" value="Pyridox_Oxase_N"/>
</dbReference>
<evidence type="ECO:0000259" key="2">
    <source>
        <dbReference type="Pfam" id="PF01243"/>
    </source>
</evidence>
<dbReference type="RefSeq" id="WP_183769364.1">
    <property type="nucleotide sequence ID" value="NZ_JACIDK010000001.1"/>
</dbReference>
<name>A0A839ZTL3_9CAUL</name>
<protein>
    <submittedName>
        <fullName evidence="3">Uncharacterized protein YhbP (UPF0306 family)</fullName>
    </submittedName>
</protein>
<evidence type="ECO:0000256" key="1">
    <source>
        <dbReference type="ARBA" id="ARBA00023002"/>
    </source>
</evidence>
<organism evidence="3 4">
    <name type="scientific">Phenylobacterium haematophilum</name>
    <dbReference type="NCBI Taxonomy" id="98513"/>
    <lineage>
        <taxon>Bacteria</taxon>
        <taxon>Pseudomonadati</taxon>
        <taxon>Pseudomonadota</taxon>
        <taxon>Alphaproteobacteria</taxon>
        <taxon>Caulobacterales</taxon>
        <taxon>Caulobacteraceae</taxon>
        <taxon>Phenylobacterium</taxon>
    </lineage>
</organism>
<dbReference type="GO" id="GO:0070967">
    <property type="term" value="F:coenzyme F420 binding"/>
    <property type="evidence" value="ECO:0007669"/>
    <property type="project" value="TreeGrafter"/>
</dbReference>
<dbReference type="Gene3D" id="2.30.110.10">
    <property type="entry name" value="Electron Transport, Fmn-binding Protein, Chain A"/>
    <property type="match status" value="1"/>
</dbReference>
<sequence>MSDRLTAEVLDLLEACSDMTLASLVPDGSPHAVVVSYASSGLSIYFGCDPSSQKAGNVAHDPRVAITITAPYSDWSQIRGLATSGRATRLDGESAQVAAECFMKKFDEIAQYITAGADIALFHVTIERVTLLDYRRGFGHAAYGRVSSHRESQIAWDAPQSA</sequence>
<dbReference type="Pfam" id="PF01243">
    <property type="entry name" value="PNPOx_N"/>
    <property type="match status" value="1"/>
</dbReference>
<evidence type="ECO:0000313" key="4">
    <source>
        <dbReference type="Proteomes" id="UP000530564"/>
    </source>
</evidence>
<dbReference type="GO" id="GO:0005829">
    <property type="term" value="C:cytosol"/>
    <property type="evidence" value="ECO:0007669"/>
    <property type="project" value="TreeGrafter"/>
</dbReference>
<dbReference type="Proteomes" id="UP000530564">
    <property type="component" value="Unassembled WGS sequence"/>
</dbReference>
<dbReference type="InterPro" id="IPR052019">
    <property type="entry name" value="F420H2_bilvrd_red/Heme_oxyg"/>
</dbReference>
<proteinExistence type="predicted"/>
<evidence type="ECO:0000313" key="3">
    <source>
        <dbReference type="EMBL" id="MBB3889348.1"/>
    </source>
</evidence>
<comment type="caution">
    <text evidence="3">The sequence shown here is derived from an EMBL/GenBank/DDBJ whole genome shotgun (WGS) entry which is preliminary data.</text>
</comment>
<accession>A0A839ZTL3</accession>
<dbReference type="SUPFAM" id="SSF50475">
    <property type="entry name" value="FMN-binding split barrel"/>
    <property type="match status" value="1"/>
</dbReference>
<dbReference type="EMBL" id="JACIDK010000001">
    <property type="protein sequence ID" value="MBB3889348.1"/>
    <property type="molecule type" value="Genomic_DNA"/>
</dbReference>
<dbReference type="PANTHER" id="PTHR35176">
    <property type="entry name" value="HEME OXYGENASE HI_0854-RELATED"/>
    <property type="match status" value="1"/>
</dbReference>
<dbReference type="InterPro" id="IPR012349">
    <property type="entry name" value="Split_barrel_FMN-bd"/>
</dbReference>
<dbReference type="AlphaFoldDB" id="A0A839ZTL3"/>
<reference evidence="3 4" key="1">
    <citation type="submission" date="2020-08" db="EMBL/GenBank/DDBJ databases">
        <title>Genomic Encyclopedia of Type Strains, Phase IV (KMG-IV): sequencing the most valuable type-strain genomes for metagenomic binning, comparative biology and taxonomic classification.</title>
        <authorList>
            <person name="Goeker M."/>
        </authorList>
    </citation>
    <scope>NUCLEOTIDE SEQUENCE [LARGE SCALE GENOMIC DNA]</scope>
    <source>
        <strain evidence="3 4">DSM 21793</strain>
    </source>
</reference>
<keyword evidence="1" id="KW-0560">Oxidoreductase</keyword>
<feature type="domain" description="Pyridoxamine 5'-phosphate oxidase N-terminal" evidence="2">
    <location>
        <begin position="5"/>
        <end position="131"/>
    </location>
</feature>
<gene>
    <name evidence="3" type="ORF">GGQ61_000045</name>
</gene>
<dbReference type="PANTHER" id="PTHR35176:SF6">
    <property type="entry name" value="HEME OXYGENASE HI_0854-RELATED"/>
    <property type="match status" value="1"/>
</dbReference>